<evidence type="ECO:0000313" key="2">
    <source>
        <dbReference type="Proteomes" id="UP000586827"/>
    </source>
</evidence>
<dbReference type="EMBL" id="JABELX010000020">
    <property type="protein sequence ID" value="NNH75306.1"/>
    <property type="molecule type" value="Genomic_DNA"/>
</dbReference>
<accession>A0A849CBS6</accession>
<comment type="caution">
    <text evidence="1">The sequence shown here is derived from an EMBL/GenBank/DDBJ whole genome shotgun (WGS) entry which is preliminary data.</text>
</comment>
<gene>
    <name evidence="1" type="ORF">HLB23_36570</name>
</gene>
<dbReference type="RefSeq" id="WP_067528394.1">
    <property type="nucleotide sequence ID" value="NZ_JABELX010000020.1"/>
</dbReference>
<keyword evidence="2" id="KW-1185">Reference proteome</keyword>
<evidence type="ECO:0000313" key="1">
    <source>
        <dbReference type="EMBL" id="NNH75306.1"/>
    </source>
</evidence>
<reference evidence="1 2" key="1">
    <citation type="submission" date="2020-05" db="EMBL/GenBank/DDBJ databases">
        <title>MicrobeNet Type strains.</title>
        <authorList>
            <person name="Nicholson A.C."/>
        </authorList>
    </citation>
    <scope>NUCLEOTIDE SEQUENCE [LARGE SCALE GENOMIC DNA]</scope>
    <source>
        <strain evidence="1 2">JCM 3224</strain>
    </source>
</reference>
<dbReference type="InterPro" id="IPR046179">
    <property type="entry name" value="DUF6188"/>
</dbReference>
<dbReference type="AlphaFoldDB" id="A0A849CBS6"/>
<sequence>MELPITGKNLCVLSMEPLLAIGVGEYELHITGELTVETPNGTEHYVVGDPARGNGDLVVSLDGVIVSASVNDAGGLRVGLDSGSWVVVDADPYYEAWSVTGPNYLVVSMPGGELATWSA</sequence>
<organism evidence="1 2">
    <name type="scientific">Nocardia uniformis</name>
    <dbReference type="NCBI Taxonomy" id="53432"/>
    <lineage>
        <taxon>Bacteria</taxon>
        <taxon>Bacillati</taxon>
        <taxon>Actinomycetota</taxon>
        <taxon>Actinomycetes</taxon>
        <taxon>Mycobacteriales</taxon>
        <taxon>Nocardiaceae</taxon>
        <taxon>Nocardia</taxon>
    </lineage>
</organism>
<proteinExistence type="predicted"/>
<dbReference type="Pfam" id="PF19686">
    <property type="entry name" value="DUF6188"/>
    <property type="match status" value="1"/>
</dbReference>
<dbReference type="Proteomes" id="UP000586827">
    <property type="component" value="Unassembled WGS sequence"/>
</dbReference>
<protein>
    <submittedName>
        <fullName evidence="1">Uncharacterized protein</fullName>
    </submittedName>
</protein>
<name>A0A849CBS6_9NOCA</name>